<comment type="subcellular location">
    <subcellularLocation>
        <location evidence="1">Cell membrane</location>
        <topology evidence="1">Multi-pass membrane protein</topology>
    </subcellularLocation>
</comment>
<evidence type="ECO:0000259" key="6">
    <source>
        <dbReference type="PROSITE" id="PS50850"/>
    </source>
</evidence>
<dbReference type="OrthoDB" id="9814001at2"/>
<evidence type="ECO:0000256" key="2">
    <source>
        <dbReference type="ARBA" id="ARBA00022692"/>
    </source>
</evidence>
<feature type="transmembrane region" description="Helical" evidence="5">
    <location>
        <begin position="45"/>
        <end position="63"/>
    </location>
</feature>
<keyword evidence="3 5" id="KW-1133">Transmembrane helix</keyword>
<dbReference type="Proteomes" id="UP000029738">
    <property type="component" value="Unassembled WGS sequence"/>
</dbReference>
<dbReference type="Gene3D" id="1.20.1250.20">
    <property type="entry name" value="MFS general substrate transporter like domains"/>
    <property type="match status" value="2"/>
</dbReference>
<evidence type="ECO:0000313" key="7">
    <source>
        <dbReference type="EMBL" id="KAF3886585.1"/>
    </source>
</evidence>
<dbReference type="PROSITE" id="PS50850">
    <property type="entry name" value="MFS"/>
    <property type="match status" value="1"/>
</dbReference>
<reference evidence="7" key="2">
    <citation type="submission" date="2019-11" db="EMBL/GenBank/DDBJ databases">
        <title>Improved Assembly of Tolypothrix boutellei genome.</title>
        <authorList>
            <person name="Sarangi A.N."/>
            <person name="Mukherjee M."/>
            <person name="Ghosh S."/>
            <person name="Singh D."/>
            <person name="Das A."/>
            <person name="Kant S."/>
            <person name="Prusty A."/>
            <person name="Tripathy S."/>
        </authorList>
    </citation>
    <scope>NUCLEOTIDE SEQUENCE</scope>
    <source>
        <strain evidence="7">VB521301</strain>
    </source>
</reference>
<feature type="transmembrane region" description="Helical" evidence="5">
    <location>
        <begin position="214"/>
        <end position="233"/>
    </location>
</feature>
<feature type="transmembrane region" description="Helical" evidence="5">
    <location>
        <begin position="330"/>
        <end position="352"/>
    </location>
</feature>
<dbReference type="Pfam" id="PF07690">
    <property type="entry name" value="MFS_1"/>
    <property type="match status" value="1"/>
</dbReference>
<feature type="transmembrane region" description="Helical" evidence="5">
    <location>
        <begin position="239"/>
        <end position="259"/>
    </location>
</feature>
<feature type="transmembrane region" description="Helical" evidence="5">
    <location>
        <begin position="358"/>
        <end position="377"/>
    </location>
</feature>
<feature type="domain" description="Major facilitator superfamily (MFS) profile" evidence="6">
    <location>
        <begin position="9"/>
        <end position="384"/>
    </location>
</feature>
<feature type="transmembrane region" description="Helical" evidence="5">
    <location>
        <begin position="163"/>
        <end position="183"/>
    </location>
</feature>
<dbReference type="InterPro" id="IPR020846">
    <property type="entry name" value="MFS_dom"/>
</dbReference>
<feature type="transmembrane region" description="Helical" evidence="5">
    <location>
        <begin position="271"/>
        <end position="288"/>
    </location>
</feature>
<reference evidence="8" key="1">
    <citation type="journal article" date="2015" name="Genome Announc.">
        <title>Draft Genome Sequence of Tolypothrix boutellei Strain VB521301.</title>
        <authorList>
            <person name="Chandrababunaidu M.M."/>
            <person name="Singh D."/>
            <person name="Sen D."/>
            <person name="Bhan S."/>
            <person name="Das S."/>
            <person name="Gupta A."/>
            <person name="Adhikary S.P."/>
            <person name="Tripathy S."/>
        </authorList>
    </citation>
    <scope>NUCLEOTIDE SEQUENCE</scope>
    <source>
        <strain evidence="8">VB521301</strain>
    </source>
</reference>
<evidence type="ECO:0000256" key="4">
    <source>
        <dbReference type="ARBA" id="ARBA00023136"/>
    </source>
</evidence>
<dbReference type="PANTHER" id="PTHR23531:SF1">
    <property type="entry name" value="QUINOLENE RESISTANCE PROTEIN NORA"/>
    <property type="match status" value="1"/>
</dbReference>
<dbReference type="GO" id="GO:0005886">
    <property type="term" value="C:plasma membrane"/>
    <property type="evidence" value="ECO:0007669"/>
    <property type="project" value="UniProtKB-SubCell"/>
</dbReference>
<dbReference type="EMBL" id="JHEG04000001">
    <property type="protein sequence ID" value="KAF3886585.1"/>
    <property type="molecule type" value="Genomic_DNA"/>
</dbReference>
<gene>
    <name evidence="8" type="ORF">DA73_0218910</name>
    <name evidence="7" type="ORF">DA73_0400014690</name>
</gene>
<evidence type="ECO:0000313" key="9">
    <source>
        <dbReference type="Proteomes" id="UP000029738"/>
    </source>
</evidence>
<feature type="transmembrane region" description="Helical" evidence="5">
    <location>
        <begin position="133"/>
        <end position="157"/>
    </location>
</feature>
<dbReference type="RefSeq" id="WP_038074745.1">
    <property type="nucleotide sequence ID" value="NZ_JHEG04000001.1"/>
</dbReference>
<dbReference type="CDD" id="cd17489">
    <property type="entry name" value="MFS_YfcJ_like"/>
    <property type="match status" value="1"/>
</dbReference>
<dbReference type="SUPFAM" id="SSF103473">
    <property type="entry name" value="MFS general substrate transporter"/>
    <property type="match status" value="1"/>
</dbReference>
<keyword evidence="9" id="KW-1185">Reference proteome</keyword>
<dbReference type="GO" id="GO:0022857">
    <property type="term" value="F:transmembrane transporter activity"/>
    <property type="evidence" value="ECO:0007669"/>
    <property type="project" value="InterPro"/>
</dbReference>
<comment type="caution">
    <text evidence="8">The sequence shown here is derived from an EMBL/GenBank/DDBJ whole genome shotgun (WGS) entry which is preliminary data.</text>
</comment>
<feature type="transmembrane region" description="Helical" evidence="5">
    <location>
        <begin position="75"/>
        <end position="93"/>
    </location>
</feature>
<feature type="transmembrane region" description="Helical" evidence="5">
    <location>
        <begin position="99"/>
        <end position="121"/>
    </location>
</feature>
<dbReference type="STRING" id="1479485.DA73_0218910"/>
<accession>A0A0C1N7L3</accession>
<organism evidence="8">
    <name type="scientific">Tolypothrix bouteillei VB521301</name>
    <dbReference type="NCBI Taxonomy" id="1479485"/>
    <lineage>
        <taxon>Bacteria</taxon>
        <taxon>Bacillati</taxon>
        <taxon>Cyanobacteriota</taxon>
        <taxon>Cyanophyceae</taxon>
        <taxon>Nostocales</taxon>
        <taxon>Tolypothrichaceae</taxon>
        <taxon>Tolypothrix</taxon>
    </lineage>
</organism>
<sequence length="404" mass="43573">MTDAQMRRNLLFSFAAGLLFWSGSGSLLPTVPLYLEQCGATNQEIGFVMGSFAIGLLLFRSWFGKLADERGRKIVLLIGTFVGAIAPLGYLFIKSFPLLMVLRVFHGLSVAAFAPGFNALIADIAPPQKRGEIMGYMSLVSPIGVALGPALGAYVQVFGGNTYIFLLAGGLALGSFLCVMQIANPPMEQQLEEIKNSKFWQVLLSPRVRVPAEILLLVGLAVGTLNTFVPLFIKSSKVDLNTGLFYTAAAFASFSVRLLTSKASDRFGRGLFITISLLCYCVAMFILWEAHSAQAFLVAASFEGAGGGMLFAILATLMADRSLPQERGRVFALCIVGWDVGLVTAGPVFGAIAERIGYRSMFGFDAFLTFLALLLFLTKSSKDLPNSLRFALGRGTDIYALKKV</sequence>
<dbReference type="PANTHER" id="PTHR23531">
    <property type="entry name" value="QUINOLENE RESISTANCE PROTEIN NORA"/>
    <property type="match status" value="1"/>
</dbReference>
<proteinExistence type="predicted"/>
<dbReference type="InterPro" id="IPR036259">
    <property type="entry name" value="MFS_trans_sf"/>
</dbReference>
<evidence type="ECO:0000256" key="5">
    <source>
        <dbReference type="SAM" id="Phobius"/>
    </source>
</evidence>
<dbReference type="EMBL" id="JHEG02000048">
    <property type="protein sequence ID" value="KIE10597.1"/>
    <property type="molecule type" value="Genomic_DNA"/>
</dbReference>
<keyword evidence="2 5" id="KW-0812">Transmembrane</keyword>
<dbReference type="InterPro" id="IPR011701">
    <property type="entry name" value="MFS"/>
</dbReference>
<feature type="transmembrane region" description="Helical" evidence="5">
    <location>
        <begin position="294"/>
        <end position="318"/>
    </location>
</feature>
<evidence type="ECO:0000256" key="1">
    <source>
        <dbReference type="ARBA" id="ARBA00004651"/>
    </source>
</evidence>
<name>A0A0C1N7L3_9CYAN</name>
<keyword evidence="4 5" id="KW-0472">Membrane</keyword>
<protein>
    <submittedName>
        <fullName evidence="8">MFS transporter</fullName>
    </submittedName>
</protein>
<dbReference type="InterPro" id="IPR052714">
    <property type="entry name" value="MFS_Exporter"/>
</dbReference>
<dbReference type="AlphaFoldDB" id="A0A0C1N7L3"/>
<evidence type="ECO:0000256" key="3">
    <source>
        <dbReference type="ARBA" id="ARBA00022989"/>
    </source>
</evidence>
<evidence type="ECO:0000313" key="8">
    <source>
        <dbReference type="EMBL" id="KIE10597.1"/>
    </source>
</evidence>